<keyword evidence="3" id="KW-1185">Reference proteome</keyword>
<evidence type="ECO:0000313" key="3">
    <source>
        <dbReference type="Proteomes" id="UP001497516"/>
    </source>
</evidence>
<reference evidence="2 3" key="1">
    <citation type="submission" date="2024-04" db="EMBL/GenBank/DDBJ databases">
        <authorList>
            <person name="Fracassetti M."/>
        </authorList>
    </citation>
    <scope>NUCLEOTIDE SEQUENCE [LARGE SCALE GENOMIC DNA]</scope>
</reference>
<evidence type="ECO:0000256" key="1">
    <source>
        <dbReference type="SAM" id="SignalP"/>
    </source>
</evidence>
<dbReference type="Proteomes" id="UP001497516">
    <property type="component" value="Chromosome 9"/>
</dbReference>
<protein>
    <submittedName>
        <fullName evidence="2">Uncharacterized protein</fullName>
    </submittedName>
</protein>
<organism evidence="2 3">
    <name type="scientific">Linum trigynum</name>
    <dbReference type="NCBI Taxonomy" id="586398"/>
    <lineage>
        <taxon>Eukaryota</taxon>
        <taxon>Viridiplantae</taxon>
        <taxon>Streptophyta</taxon>
        <taxon>Embryophyta</taxon>
        <taxon>Tracheophyta</taxon>
        <taxon>Spermatophyta</taxon>
        <taxon>Magnoliopsida</taxon>
        <taxon>eudicotyledons</taxon>
        <taxon>Gunneridae</taxon>
        <taxon>Pentapetalae</taxon>
        <taxon>rosids</taxon>
        <taxon>fabids</taxon>
        <taxon>Malpighiales</taxon>
        <taxon>Linaceae</taxon>
        <taxon>Linum</taxon>
    </lineage>
</organism>
<keyword evidence="1" id="KW-0732">Signal</keyword>
<evidence type="ECO:0000313" key="2">
    <source>
        <dbReference type="EMBL" id="CAL1410723.1"/>
    </source>
</evidence>
<name>A0AAV2GLW7_9ROSI</name>
<feature type="chain" id="PRO_5043662709" evidence="1">
    <location>
        <begin position="29"/>
        <end position="86"/>
    </location>
</feature>
<proteinExistence type="predicted"/>
<dbReference type="AlphaFoldDB" id="A0AAV2GLW7"/>
<sequence length="86" mass="9590">MKLLIPSPLQLLFIVSLMMNHHLCSVSSDPVTTKKIKSGKMVYASMHEEVSSNNIGSQVHQHYFVDNFRSRVLTTVDGSESIQAIS</sequence>
<gene>
    <name evidence="2" type="ORF">LTRI10_LOCUS50121</name>
</gene>
<accession>A0AAV2GLW7</accession>
<feature type="signal peptide" evidence="1">
    <location>
        <begin position="1"/>
        <end position="28"/>
    </location>
</feature>
<dbReference type="EMBL" id="OZ034822">
    <property type="protein sequence ID" value="CAL1410723.1"/>
    <property type="molecule type" value="Genomic_DNA"/>
</dbReference>